<dbReference type="Gene3D" id="1.10.287.1260">
    <property type="match status" value="1"/>
</dbReference>
<feature type="transmembrane region" description="Helical" evidence="7">
    <location>
        <begin position="109"/>
        <end position="130"/>
    </location>
</feature>
<dbReference type="Pfam" id="PF00924">
    <property type="entry name" value="MS_channel_2nd"/>
    <property type="match status" value="1"/>
</dbReference>
<evidence type="ECO:0000256" key="7">
    <source>
        <dbReference type="SAM" id="Phobius"/>
    </source>
</evidence>
<evidence type="ECO:0000256" key="6">
    <source>
        <dbReference type="ARBA" id="ARBA00023136"/>
    </source>
</evidence>
<accession>A0A1J5SBP5</accession>
<keyword evidence="5 7" id="KW-1133">Transmembrane helix</keyword>
<gene>
    <name evidence="11" type="primary">mscK_4</name>
    <name evidence="11" type="ORF">GALL_188850</name>
</gene>
<sequence length="300" mass="33063">MSQLNASLAWLYNATSLTWFTIGSTPINLANVFGLVIILTIVWWAAHAIEALFFRLSKISDGTTLSASAIYALSRISRYIVWFLGITIGLKFIGFDIGSLVLMGSALGVGIGFGLQNIFSNLVSGIIILIERTLKVGDFVDIQSGVMGHVSEINMRYTRITTNDAVDIIVPNSEFINGRVINWTYGNMLRRMHIPFGVAYGVDKEVVRAAALKAANKLAFTVDDANHHTDVWLTKFGDSSLDFELVVWVGLEGVQAPAMVLAKYLWEIETELRNAGIEIPFPQRDIHLRGGSIDVNLVNK</sequence>
<evidence type="ECO:0000259" key="10">
    <source>
        <dbReference type="Pfam" id="PF21088"/>
    </source>
</evidence>
<dbReference type="SUPFAM" id="SSF50182">
    <property type="entry name" value="Sm-like ribonucleoproteins"/>
    <property type="match status" value="1"/>
</dbReference>
<dbReference type="Gene3D" id="3.30.70.100">
    <property type="match status" value="1"/>
</dbReference>
<comment type="similarity">
    <text evidence="2">Belongs to the MscS (TC 1.A.23) family.</text>
</comment>
<dbReference type="AlphaFoldDB" id="A0A1J5SBP5"/>
<dbReference type="InterPro" id="IPR049278">
    <property type="entry name" value="MS_channel_C"/>
</dbReference>
<dbReference type="GO" id="GO:0005886">
    <property type="term" value="C:plasma membrane"/>
    <property type="evidence" value="ECO:0007669"/>
    <property type="project" value="UniProtKB-SubCell"/>
</dbReference>
<dbReference type="SUPFAM" id="SSF82861">
    <property type="entry name" value="Mechanosensitive channel protein MscS (YggB), transmembrane region"/>
    <property type="match status" value="1"/>
</dbReference>
<reference evidence="11" key="1">
    <citation type="submission" date="2016-10" db="EMBL/GenBank/DDBJ databases">
        <title>Sequence of Gallionella enrichment culture.</title>
        <authorList>
            <person name="Poehlein A."/>
            <person name="Muehling M."/>
            <person name="Daniel R."/>
        </authorList>
    </citation>
    <scope>NUCLEOTIDE SEQUENCE</scope>
</reference>
<evidence type="ECO:0000259" key="9">
    <source>
        <dbReference type="Pfam" id="PF21082"/>
    </source>
</evidence>
<evidence type="ECO:0000259" key="8">
    <source>
        <dbReference type="Pfam" id="PF00924"/>
    </source>
</evidence>
<proteinExistence type="inferred from homology"/>
<dbReference type="InterPro" id="IPR052702">
    <property type="entry name" value="MscS-like_channel"/>
</dbReference>
<dbReference type="PANTHER" id="PTHR30347">
    <property type="entry name" value="POTASSIUM CHANNEL RELATED"/>
    <property type="match status" value="1"/>
</dbReference>
<dbReference type="GO" id="GO:0055085">
    <property type="term" value="P:transmembrane transport"/>
    <property type="evidence" value="ECO:0007669"/>
    <property type="project" value="InterPro"/>
</dbReference>
<feature type="transmembrane region" description="Helical" evidence="7">
    <location>
        <begin position="79"/>
        <end position="103"/>
    </location>
</feature>
<evidence type="ECO:0000256" key="3">
    <source>
        <dbReference type="ARBA" id="ARBA00022475"/>
    </source>
</evidence>
<dbReference type="Gene3D" id="2.30.30.60">
    <property type="match status" value="1"/>
</dbReference>
<keyword evidence="3" id="KW-1003">Cell membrane</keyword>
<organism evidence="11">
    <name type="scientific">mine drainage metagenome</name>
    <dbReference type="NCBI Taxonomy" id="410659"/>
    <lineage>
        <taxon>unclassified sequences</taxon>
        <taxon>metagenomes</taxon>
        <taxon>ecological metagenomes</taxon>
    </lineage>
</organism>
<evidence type="ECO:0000256" key="2">
    <source>
        <dbReference type="ARBA" id="ARBA00008017"/>
    </source>
</evidence>
<dbReference type="InterPro" id="IPR011014">
    <property type="entry name" value="MscS_channel_TM-2"/>
</dbReference>
<dbReference type="SUPFAM" id="SSF82689">
    <property type="entry name" value="Mechanosensitive channel protein MscS (YggB), C-terminal domain"/>
    <property type="match status" value="1"/>
</dbReference>
<protein>
    <submittedName>
        <fullName evidence="11">Mechanosensitive channel MscK</fullName>
    </submittedName>
</protein>
<comment type="subcellular location">
    <subcellularLocation>
        <location evidence="1">Cell membrane</location>
        <topology evidence="1">Multi-pass membrane protein</topology>
    </subcellularLocation>
</comment>
<dbReference type="EMBL" id="MLJW01000110">
    <property type="protein sequence ID" value="OIQ99147.1"/>
    <property type="molecule type" value="Genomic_DNA"/>
</dbReference>
<dbReference type="InterPro" id="IPR006685">
    <property type="entry name" value="MscS_channel_2nd"/>
</dbReference>
<feature type="domain" description="Mechanosensitive ion channel MscS C-terminal" evidence="9">
    <location>
        <begin position="194"/>
        <end position="251"/>
    </location>
</feature>
<evidence type="ECO:0000256" key="5">
    <source>
        <dbReference type="ARBA" id="ARBA00022989"/>
    </source>
</evidence>
<comment type="caution">
    <text evidence="11">The sequence shown here is derived from an EMBL/GenBank/DDBJ whole genome shotgun (WGS) entry which is preliminary data.</text>
</comment>
<evidence type="ECO:0000313" key="11">
    <source>
        <dbReference type="EMBL" id="OIQ99147.1"/>
    </source>
</evidence>
<name>A0A1J5SBP5_9ZZZZ</name>
<feature type="domain" description="Mechanosensitive ion channel MscS" evidence="8">
    <location>
        <begin position="117"/>
        <end position="184"/>
    </location>
</feature>
<dbReference type="Pfam" id="PF21082">
    <property type="entry name" value="MS_channel_3rd"/>
    <property type="match status" value="1"/>
</dbReference>
<dbReference type="InterPro" id="IPR010920">
    <property type="entry name" value="LSM_dom_sf"/>
</dbReference>
<dbReference type="InterPro" id="IPR011066">
    <property type="entry name" value="MscS_channel_C_sf"/>
</dbReference>
<dbReference type="PANTHER" id="PTHR30347:SF1">
    <property type="entry name" value="MECHANOSENSITIVE CHANNEL MSCK"/>
    <property type="match status" value="1"/>
</dbReference>
<dbReference type="Pfam" id="PF21088">
    <property type="entry name" value="MS_channel_1st"/>
    <property type="match status" value="1"/>
</dbReference>
<keyword evidence="4 7" id="KW-0812">Transmembrane</keyword>
<feature type="transmembrane region" description="Helical" evidence="7">
    <location>
        <begin position="27"/>
        <end position="46"/>
    </location>
</feature>
<keyword evidence="6 7" id="KW-0472">Membrane</keyword>
<dbReference type="InterPro" id="IPR023408">
    <property type="entry name" value="MscS_beta-dom_sf"/>
</dbReference>
<dbReference type="InterPro" id="IPR049142">
    <property type="entry name" value="MS_channel_1st"/>
</dbReference>
<feature type="domain" description="Mechanosensitive ion channel transmembrane helices 2/3" evidence="10">
    <location>
        <begin position="76"/>
        <end position="116"/>
    </location>
</feature>
<evidence type="ECO:0000256" key="1">
    <source>
        <dbReference type="ARBA" id="ARBA00004651"/>
    </source>
</evidence>
<evidence type="ECO:0000256" key="4">
    <source>
        <dbReference type="ARBA" id="ARBA00022692"/>
    </source>
</evidence>